<proteinExistence type="predicted"/>
<name>A0ABX3WYF8_9BRAD</name>
<dbReference type="EMBL" id="NAFK01000170">
    <property type="protein sequence ID" value="OSJ25194.1"/>
    <property type="molecule type" value="Genomic_DNA"/>
</dbReference>
<protein>
    <submittedName>
        <fullName evidence="1">Uncharacterized protein</fullName>
    </submittedName>
</protein>
<gene>
    <name evidence="1" type="ORF">BST63_25215</name>
</gene>
<reference evidence="1 2" key="1">
    <citation type="submission" date="2017-03" db="EMBL/GenBank/DDBJ databases">
        <title>Whole genome sequences of fourteen strains of Bradyrhizobium canariense and one strain of Bradyrhizobium japonicum isolated from Lupinus (Papilionoideae: Genisteae) species in Algeria.</title>
        <authorList>
            <person name="Crovadore J."/>
            <person name="Chekireb D."/>
            <person name="Brachmann A."/>
            <person name="Chablais R."/>
            <person name="Cochard B."/>
            <person name="Lefort F."/>
        </authorList>
    </citation>
    <scope>NUCLEOTIDE SEQUENCE [LARGE SCALE GENOMIC DNA]</scope>
    <source>
        <strain evidence="1 2">UBMAN05</strain>
    </source>
</reference>
<evidence type="ECO:0000313" key="1">
    <source>
        <dbReference type="EMBL" id="OSJ25194.1"/>
    </source>
</evidence>
<comment type="caution">
    <text evidence="1">The sequence shown here is derived from an EMBL/GenBank/DDBJ whole genome shotgun (WGS) entry which is preliminary data.</text>
</comment>
<organism evidence="1 2">
    <name type="scientific">Bradyrhizobium canariense</name>
    <dbReference type="NCBI Taxonomy" id="255045"/>
    <lineage>
        <taxon>Bacteria</taxon>
        <taxon>Pseudomonadati</taxon>
        <taxon>Pseudomonadota</taxon>
        <taxon>Alphaproteobacteria</taxon>
        <taxon>Hyphomicrobiales</taxon>
        <taxon>Nitrobacteraceae</taxon>
        <taxon>Bradyrhizobium</taxon>
    </lineage>
</organism>
<keyword evidence="2" id="KW-1185">Reference proteome</keyword>
<sequence>MPGLVPPARPKPLRRREGPGIHVLRAVWQGVDGRTGPAMTERVVQACRPAKFFTVTPSRSSMISAIIWRWQWVWSRS</sequence>
<evidence type="ECO:0000313" key="2">
    <source>
        <dbReference type="Proteomes" id="UP000193884"/>
    </source>
</evidence>
<accession>A0ABX3WYF8</accession>
<dbReference type="Proteomes" id="UP000193884">
    <property type="component" value="Unassembled WGS sequence"/>
</dbReference>